<keyword evidence="1" id="KW-1133">Transmembrane helix</keyword>
<feature type="transmembrane region" description="Helical" evidence="1">
    <location>
        <begin position="7"/>
        <end position="26"/>
    </location>
</feature>
<reference evidence="4" key="1">
    <citation type="submission" date="2016-11" db="EMBL/GenBank/DDBJ databases">
        <authorList>
            <person name="Varghese N."/>
            <person name="Submissions S."/>
        </authorList>
    </citation>
    <scope>NUCLEOTIDE SEQUENCE [LARGE SCALE GENOMIC DNA]</scope>
    <source>
        <strain evidence="4">DSM 17539</strain>
    </source>
</reference>
<dbReference type="InterPro" id="IPR000866">
    <property type="entry name" value="AhpC/TSA"/>
</dbReference>
<dbReference type="PROSITE" id="PS51352">
    <property type="entry name" value="THIOREDOXIN_2"/>
    <property type="match status" value="1"/>
</dbReference>
<dbReference type="EMBL" id="FQUX01000013">
    <property type="protein sequence ID" value="SHG12612.1"/>
    <property type="molecule type" value="Genomic_DNA"/>
</dbReference>
<dbReference type="SUPFAM" id="SSF52833">
    <property type="entry name" value="Thioredoxin-like"/>
    <property type="match status" value="1"/>
</dbReference>
<dbReference type="Proteomes" id="UP000184406">
    <property type="component" value="Unassembled WGS sequence"/>
</dbReference>
<accession>A0A1M5HA38</accession>
<protein>
    <submittedName>
        <fullName evidence="3">Thiol-disulfide isomerase or thioredoxin</fullName>
    </submittedName>
</protein>
<dbReference type="PANTHER" id="PTHR42852">
    <property type="entry name" value="THIOL:DISULFIDE INTERCHANGE PROTEIN DSBE"/>
    <property type="match status" value="1"/>
</dbReference>
<evidence type="ECO:0000259" key="2">
    <source>
        <dbReference type="PROSITE" id="PS51352"/>
    </source>
</evidence>
<dbReference type="PANTHER" id="PTHR42852:SF13">
    <property type="entry name" value="PROTEIN DIPZ"/>
    <property type="match status" value="1"/>
</dbReference>
<dbReference type="Pfam" id="PF00578">
    <property type="entry name" value="AhpC-TSA"/>
    <property type="match status" value="1"/>
</dbReference>
<keyword evidence="3" id="KW-0413">Isomerase</keyword>
<dbReference type="GO" id="GO:0016491">
    <property type="term" value="F:oxidoreductase activity"/>
    <property type="evidence" value="ECO:0007669"/>
    <property type="project" value="InterPro"/>
</dbReference>
<feature type="domain" description="Thioredoxin" evidence="2">
    <location>
        <begin position="34"/>
        <end position="185"/>
    </location>
</feature>
<gene>
    <name evidence="3" type="ORF">SAMN03080594_11347</name>
</gene>
<sequence length="186" mass="21774">MKIRKKTVLNIALMALILSFFVTPLGDYSKVLLNKWFSFSPEVTKEINRGQIKDYDWKLKDANWNFFNFKKSKGRVVFINFWRSWNIPSEAEVESIQKLYDDYKGKIDFYIITNEEREPVEKFMEEHGFTFPVTYSIVGDPMPVDGSKPPRSYLLDKEGRIVISKEGVADWDNDKVKAILDDLIAK</sequence>
<evidence type="ECO:0000256" key="1">
    <source>
        <dbReference type="SAM" id="Phobius"/>
    </source>
</evidence>
<keyword evidence="4" id="KW-1185">Reference proteome</keyword>
<evidence type="ECO:0000313" key="3">
    <source>
        <dbReference type="EMBL" id="SHG12612.1"/>
    </source>
</evidence>
<dbReference type="InterPro" id="IPR013766">
    <property type="entry name" value="Thioredoxin_domain"/>
</dbReference>
<organism evidence="3 4">
    <name type="scientific">Arenibacter palladensis</name>
    <dbReference type="NCBI Taxonomy" id="237373"/>
    <lineage>
        <taxon>Bacteria</taxon>
        <taxon>Pseudomonadati</taxon>
        <taxon>Bacteroidota</taxon>
        <taxon>Flavobacteriia</taxon>
        <taxon>Flavobacteriales</taxon>
        <taxon>Flavobacteriaceae</taxon>
        <taxon>Arenibacter</taxon>
    </lineage>
</organism>
<dbReference type="CDD" id="cd02966">
    <property type="entry name" value="TlpA_like_family"/>
    <property type="match status" value="1"/>
</dbReference>
<evidence type="ECO:0000313" key="4">
    <source>
        <dbReference type="Proteomes" id="UP000184406"/>
    </source>
</evidence>
<dbReference type="RefSeq" id="WP_072865604.1">
    <property type="nucleotide sequence ID" value="NZ_FQUX01000013.1"/>
</dbReference>
<keyword evidence="1" id="KW-0812">Transmembrane</keyword>
<dbReference type="InterPro" id="IPR036249">
    <property type="entry name" value="Thioredoxin-like_sf"/>
</dbReference>
<name>A0A1M5HA38_9FLAO</name>
<dbReference type="OrthoDB" id="9815205at2"/>
<keyword evidence="1" id="KW-0472">Membrane</keyword>
<dbReference type="Gene3D" id="3.40.30.10">
    <property type="entry name" value="Glutaredoxin"/>
    <property type="match status" value="1"/>
</dbReference>
<dbReference type="InterPro" id="IPR050553">
    <property type="entry name" value="Thioredoxin_ResA/DsbE_sf"/>
</dbReference>
<dbReference type="AlphaFoldDB" id="A0A1M5HA38"/>
<proteinExistence type="predicted"/>
<dbReference type="GO" id="GO:0016853">
    <property type="term" value="F:isomerase activity"/>
    <property type="evidence" value="ECO:0007669"/>
    <property type="project" value="UniProtKB-KW"/>
</dbReference>
<dbReference type="GO" id="GO:0016209">
    <property type="term" value="F:antioxidant activity"/>
    <property type="evidence" value="ECO:0007669"/>
    <property type="project" value="InterPro"/>
</dbReference>